<protein>
    <submittedName>
        <fullName evidence="1">Thioesterase</fullName>
    </submittedName>
</protein>
<evidence type="ECO:0000313" key="2">
    <source>
        <dbReference type="Proteomes" id="UP000052232"/>
    </source>
</evidence>
<dbReference type="CDD" id="cd00586">
    <property type="entry name" value="4HBT"/>
    <property type="match status" value="1"/>
</dbReference>
<dbReference type="Proteomes" id="UP000052232">
    <property type="component" value="Unassembled WGS sequence"/>
</dbReference>
<dbReference type="AlphaFoldDB" id="A0A0J7XNT9"/>
<name>A0A0J7XNT9_9SPHN</name>
<keyword evidence="2" id="KW-1185">Reference proteome</keyword>
<dbReference type="EMBL" id="JACT01000005">
    <property type="protein sequence ID" value="KMS53299.1"/>
    <property type="molecule type" value="Genomic_DNA"/>
</dbReference>
<organism evidence="1 2">
    <name type="scientific">Sphingobium cupriresistens LL01</name>
    <dbReference type="NCBI Taxonomy" id="1420583"/>
    <lineage>
        <taxon>Bacteria</taxon>
        <taxon>Pseudomonadati</taxon>
        <taxon>Pseudomonadota</taxon>
        <taxon>Alphaproteobacteria</taxon>
        <taxon>Sphingomonadales</taxon>
        <taxon>Sphingomonadaceae</taxon>
        <taxon>Sphingobium</taxon>
    </lineage>
</organism>
<dbReference type="PATRIC" id="fig|1420583.3.peg.3874"/>
<gene>
    <name evidence="1" type="ORF">V473_20325</name>
</gene>
<proteinExistence type="predicted"/>
<dbReference type="RefSeq" id="WP_066608510.1">
    <property type="nucleotide sequence ID" value="NZ_KQ130436.1"/>
</dbReference>
<dbReference type="Pfam" id="PF13279">
    <property type="entry name" value="4HBT_2"/>
    <property type="match status" value="1"/>
</dbReference>
<reference evidence="1 2" key="1">
    <citation type="journal article" date="2015" name="G3 (Bethesda)">
        <title>Insights into Ongoing Evolution of the Hexachlorocyclohexane Catabolic Pathway from Comparative Genomics of Ten Sphingomonadaceae Strains.</title>
        <authorList>
            <person name="Pearce S.L."/>
            <person name="Oakeshott J.G."/>
            <person name="Pandey G."/>
        </authorList>
    </citation>
    <scope>NUCLEOTIDE SEQUENCE [LARGE SCALE GENOMIC DNA]</scope>
    <source>
        <strain evidence="1 2">LL01</strain>
    </source>
</reference>
<sequence length="147" mass="16251">MARPDPALLDLTRYPFRHVITTRFADIDPNHHINNVAMAAAFEDARARFDVAQGHLETMGHARTMIVANHIDYVGEALYPAPLDMYVGVLDLGRSSWTLACLATQEGRVCAFAKAVLVGTVDGKGAPLPETFRAALDRMRVRMEDRS</sequence>
<accession>A0A0J7XNT9</accession>
<dbReference type="SUPFAM" id="SSF54637">
    <property type="entry name" value="Thioesterase/thiol ester dehydrase-isomerase"/>
    <property type="match status" value="1"/>
</dbReference>
<comment type="caution">
    <text evidence="1">The sequence shown here is derived from an EMBL/GenBank/DDBJ whole genome shotgun (WGS) entry which is preliminary data.</text>
</comment>
<dbReference type="InterPro" id="IPR029069">
    <property type="entry name" value="HotDog_dom_sf"/>
</dbReference>
<dbReference type="Gene3D" id="3.10.129.10">
    <property type="entry name" value="Hotdog Thioesterase"/>
    <property type="match status" value="1"/>
</dbReference>
<evidence type="ECO:0000313" key="1">
    <source>
        <dbReference type="EMBL" id="KMS53299.1"/>
    </source>
</evidence>
<dbReference type="STRING" id="1420583.V473_20325"/>